<evidence type="ECO:0000256" key="2">
    <source>
        <dbReference type="ARBA" id="ARBA00012944"/>
    </source>
</evidence>
<feature type="transmembrane region" description="Helical" evidence="7">
    <location>
        <begin position="266"/>
        <end position="288"/>
    </location>
</feature>
<keyword evidence="9" id="KW-0496">Mitochondrion</keyword>
<dbReference type="InterPro" id="IPR001750">
    <property type="entry name" value="ND/Mrp_TM"/>
</dbReference>
<feature type="transmembrane region" description="Helical" evidence="7">
    <location>
        <begin position="368"/>
        <end position="389"/>
    </location>
</feature>
<keyword evidence="3 7" id="KW-0812">Transmembrane</keyword>
<keyword evidence="9" id="KW-0560">Oxidoreductase</keyword>
<dbReference type="EC" id="7.1.1.2" evidence="2"/>
<evidence type="ECO:0000256" key="6">
    <source>
        <dbReference type="ARBA" id="ARBA00049551"/>
    </source>
</evidence>
<organism evidence="9">
    <name type="scientific">Clava multicornis</name>
    <name type="common">Club-headed hydroid</name>
    <dbReference type="NCBI Taxonomy" id="498518"/>
    <lineage>
        <taxon>Eukaryota</taxon>
        <taxon>Metazoa</taxon>
        <taxon>Cnidaria</taxon>
        <taxon>Hydrozoa</taxon>
        <taxon>Hydroidolina</taxon>
        <taxon>Anthoathecata</taxon>
        <taxon>Filifera</taxon>
        <taxon>Hydractiniidae</taxon>
        <taxon>Clava</taxon>
    </lineage>
</organism>
<comment type="catalytic activity">
    <reaction evidence="6">
        <text>a ubiquinone + NADH + 5 H(+)(in) = a ubiquinol + NAD(+) + 4 H(+)(out)</text>
        <dbReference type="Rhea" id="RHEA:29091"/>
        <dbReference type="Rhea" id="RHEA-COMP:9565"/>
        <dbReference type="Rhea" id="RHEA-COMP:9566"/>
        <dbReference type="ChEBI" id="CHEBI:15378"/>
        <dbReference type="ChEBI" id="CHEBI:16389"/>
        <dbReference type="ChEBI" id="CHEBI:17976"/>
        <dbReference type="ChEBI" id="CHEBI:57540"/>
        <dbReference type="ChEBI" id="CHEBI:57945"/>
        <dbReference type="EC" id="7.1.1.2"/>
    </reaction>
</comment>
<dbReference type="AlphaFoldDB" id="G9ISD4"/>
<keyword evidence="4 7" id="KW-1133">Transmembrane helix</keyword>
<feature type="domain" description="NADH:quinone oxidoreductase/Mrp antiporter transmembrane" evidence="8">
    <location>
        <begin position="103"/>
        <end position="383"/>
    </location>
</feature>
<feature type="transmembrane region" description="Helical" evidence="7">
    <location>
        <begin position="86"/>
        <end position="102"/>
    </location>
</feature>
<evidence type="ECO:0000256" key="4">
    <source>
        <dbReference type="ARBA" id="ARBA00022989"/>
    </source>
</evidence>
<feature type="transmembrane region" description="Helical" evidence="7">
    <location>
        <begin position="294"/>
        <end position="313"/>
    </location>
</feature>
<protein>
    <recommendedName>
        <fullName evidence="2">NADH:ubiquinone reductase (H(+)-translocating)</fullName>
        <ecNumber evidence="2">7.1.1.2</ecNumber>
    </recommendedName>
</protein>
<sequence>MNYLTLNLFLYILFFIILFLELNNSMKKNYFIFTIFLFLLYFFSVNLYSWHLNFLSLDFWRLSILFLLLTVFLIIISIIKDKRFEIILLNLMILFAAIMLIFSNHLILVYLLLELQTFSVFILISKNKSSIKGSEASLKYFILGALSSGLFLLGLSFIFSSNLSMSIEDLSILSNFECYTIKIGIILIILSLFFKLAIFPLHFWIADIYEGSSWGTLSIISTIPKISVLYILCQINIFSDFITFSSILSIIVGTLGALNQTKIKRLLAYSGISHMGFILLGLSIVNKLGYEASFLYLIIYISSILIIFLLTKYENFSINNYIIELSSLNQYNKTLAFSWLIVLLSIAGIPPLSGFISKWFILSSMINFNFIIISVIGIIFSAIGAGYYLRIVKIIYFQKKGSYFLWNSIINSKYNCNITQSYFLGFLIYISIFIIVQPNFLLMFSNLSFNYFI</sequence>
<evidence type="ECO:0000313" key="9">
    <source>
        <dbReference type="EMBL" id="AER54460.1"/>
    </source>
</evidence>
<feature type="transmembrane region" description="Helical" evidence="7">
    <location>
        <begin position="137"/>
        <end position="159"/>
    </location>
</feature>
<comment type="subcellular location">
    <subcellularLocation>
        <location evidence="1">Membrane</location>
        <topology evidence="1">Multi-pass membrane protein</topology>
    </subcellularLocation>
</comment>
<evidence type="ECO:0000256" key="7">
    <source>
        <dbReference type="SAM" id="Phobius"/>
    </source>
</evidence>
<dbReference type="GO" id="GO:0016491">
    <property type="term" value="F:oxidoreductase activity"/>
    <property type="evidence" value="ECO:0007669"/>
    <property type="project" value="UniProtKB-KW"/>
</dbReference>
<evidence type="ECO:0000256" key="5">
    <source>
        <dbReference type="ARBA" id="ARBA00023136"/>
    </source>
</evidence>
<dbReference type="PANTHER" id="PTHR22773">
    <property type="entry name" value="NADH DEHYDROGENASE"/>
    <property type="match status" value="1"/>
</dbReference>
<feature type="transmembrane region" description="Helical" evidence="7">
    <location>
        <begin position="334"/>
        <end position="356"/>
    </location>
</feature>
<dbReference type="GO" id="GO:0008137">
    <property type="term" value="F:NADH dehydrogenase (ubiquinone) activity"/>
    <property type="evidence" value="ECO:0007669"/>
    <property type="project" value="UniProtKB-EC"/>
</dbReference>
<gene>
    <name evidence="9" type="primary">nad2</name>
</gene>
<dbReference type="GO" id="GO:0016020">
    <property type="term" value="C:membrane"/>
    <property type="evidence" value="ECO:0007669"/>
    <property type="project" value="UniProtKB-SubCell"/>
</dbReference>
<geneLocation type="mitochondrion" evidence="9"/>
<evidence type="ECO:0000256" key="3">
    <source>
        <dbReference type="ARBA" id="ARBA00022692"/>
    </source>
</evidence>
<name>G9ISD4_CLAMU</name>
<proteinExistence type="predicted"/>
<evidence type="ECO:0000259" key="8">
    <source>
        <dbReference type="Pfam" id="PF00361"/>
    </source>
</evidence>
<feature type="transmembrane region" description="Helical" evidence="7">
    <location>
        <begin position="179"/>
        <end position="201"/>
    </location>
</feature>
<evidence type="ECO:0000256" key="1">
    <source>
        <dbReference type="ARBA" id="ARBA00004141"/>
    </source>
</evidence>
<feature type="transmembrane region" description="Helical" evidence="7">
    <location>
        <begin position="30"/>
        <end position="48"/>
    </location>
</feature>
<feature type="transmembrane region" description="Helical" evidence="7">
    <location>
        <begin position="238"/>
        <end position="259"/>
    </location>
</feature>
<feature type="transmembrane region" description="Helical" evidence="7">
    <location>
        <begin position="422"/>
        <end position="444"/>
    </location>
</feature>
<reference evidence="9" key="1">
    <citation type="journal article" date="2012" name="Genome Biol. Evol.">
        <title>Evolution of linear mitochondrial genomes in medusozoan cnidarians.</title>
        <authorList>
            <person name="Kayal E."/>
            <person name="Bentlage B."/>
            <person name="Collins A.G."/>
            <person name="Kayal M."/>
            <person name="Pirro S."/>
            <person name="Lavrov D.V."/>
        </authorList>
    </citation>
    <scope>NUCLEOTIDE SEQUENCE</scope>
</reference>
<feature type="transmembrane region" description="Helical" evidence="7">
    <location>
        <begin position="60"/>
        <end position="79"/>
    </location>
</feature>
<keyword evidence="5 7" id="KW-0472">Membrane</keyword>
<feature type="transmembrane region" description="Helical" evidence="7">
    <location>
        <begin position="6"/>
        <end position="23"/>
    </location>
</feature>
<dbReference type="EMBL" id="JN700935">
    <property type="protein sequence ID" value="AER54460.1"/>
    <property type="molecule type" value="Genomic_DNA"/>
</dbReference>
<accession>G9ISD4</accession>
<dbReference type="Pfam" id="PF00361">
    <property type="entry name" value="Proton_antipo_M"/>
    <property type="match status" value="1"/>
</dbReference>